<dbReference type="EMBL" id="JACHCC010000014">
    <property type="protein sequence ID" value="MBB6502608.1"/>
    <property type="molecule type" value="Genomic_DNA"/>
</dbReference>
<accession>A0A7X0MMM0</accession>
<sequence length="352" mass="40543">MKNYPFILVILLLTSCSHLGDLVDKEKSDSYFISSSGQLSYSQNGNWFELGSYKMDADPKTFKVLSTEIGEDKAFVFYLGIKQKEVDRNSFYMDKGIPKDKFSAYLLSDHLMKKIEGSDPKTFEYLAIDTLNHSWARDKNSYYLNVAKLKVDRNTFRFLNKQFSEDKDSVYANSEDGEFKSFLLNDGKMKTLNSKYIIDQKAIYYVETSPKIKVLSTPFNPLQKVRFMNEDVLCGDDQVIFYGKAFKYKTVDVNSFQLYFPKDKFSLYAKDKNNVYYDGDIVAQAEVNTYVPLKFGFGKDAKNVYYKTNLLKGVDSKSFKEIETNGAVNGKKYTAVFGDKSGHRFDWDGNKI</sequence>
<dbReference type="Proteomes" id="UP000521017">
    <property type="component" value="Unassembled WGS sequence"/>
</dbReference>
<dbReference type="PROSITE" id="PS51257">
    <property type="entry name" value="PROKAR_LIPOPROTEIN"/>
    <property type="match status" value="1"/>
</dbReference>
<organism evidence="1 2">
    <name type="scientific">Pedobacter cryoconitis</name>
    <dbReference type="NCBI Taxonomy" id="188932"/>
    <lineage>
        <taxon>Bacteria</taxon>
        <taxon>Pseudomonadati</taxon>
        <taxon>Bacteroidota</taxon>
        <taxon>Sphingobacteriia</taxon>
        <taxon>Sphingobacteriales</taxon>
        <taxon>Sphingobacteriaceae</taxon>
        <taxon>Pedobacter</taxon>
    </lineage>
</organism>
<proteinExistence type="predicted"/>
<dbReference type="RefSeq" id="WP_184628852.1">
    <property type="nucleotide sequence ID" value="NZ_JACHCC010000014.1"/>
</dbReference>
<reference evidence="1 2" key="1">
    <citation type="submission" date="2020-08" db="EMBL/GenBank/DDBJ databases">
        <title>Genomic Encyclopedia of Type Strains, Phase IV (KMG-V): Genome sequencing to study the core and pangenomes of soil and plant-associated prokaryotes.</title>
        <authorList>
            <person name="Whitman W."/>
        </authorList>
    </citation>
    <scope>NUCLEOTIDE SEQUENCE [LARGE SCALE GENOMIC DNA]</scope>
    <source>
        <strain evidence="1 2">M2T3</strain>
    </source>
</reference>
<comment type="caution">
    <text evidence="1">The sequence shown here is derived from an EMBL/GenBank/DDBJ whole genome shotgun (WGS) entry which is preliminary data.</text>
</comment>
<gene>
    <name evidence="1" type="ORF">HDF25_004791</name>
</gene>
<evidence type="ECO:0000313" key="2">
    <source>
        <dbReference type="Proteomes" id="UP000521017"/>
    </source>
</evidence>
<protein>
    <recommendedName>
        <fullName evidence="3">DKNYY family protein</fullName>
    </recommendedName>
</protein>
<evidence type="ECO:0008006" key="3">
    <source>
        <dbReference type="Google" id="ProtNLM"/>
    </source>
</evidence>
<dbReference type="Pfam" id="PF13644">
    <property type="entry name" value="DKNYY"/>
    <property type="match status" value="2"/>
</dbReference>
<evidence type="ECO:0000313" key="1">
    <source>
        <dbReference type="EMBL" id="MBB6502608.1"/>
    </source>
</evidence>
<dbReference type="InterPro" id="IPR027375">
    <property type="entry name" value="DKNYY"/>
</dbReference>
<dbReference type="AlphaFoldDB" id="A0A7X0MMM0"/>
<name>A0A7X0MMM0_9SPHI</name>